<proteinExistence type="predicted"/>
<gene>
    <name evidence="4" type="ORF">HETSPECPRED_008164</name>
</gene>
<feature type="transmembrane region" description="Helical" evidence="2">
    <location>
        <begin position="436"/>
        <end position="454"/>
    </location>
</feature>
<feature type="region of interest" description="Disordered" evidence="1">
    <location>
        <begin position="63"/>
        <end position="84"/>
    </location>
</feature>
<organism evidence="4 5">
    <name type="scientific">Heterodermia speciosa</name>
    <dbReference type="NCBI Taxonomy" id="116794"/>
    <lineage>
        <taxon>Eukaryota</taxon>
        <taxon>Fungi</taxon>
        <taxon>Dikarya</taxon>
        <taxon>Ascomycota</taxon>
        <taxon>Pezizomycotina</taxon>
        <taxon>Lecanoromycetes</taxon>
        <taxon>OSLEUM clade</taxon>
        <taxon>Lecanoromycetidae</taxon>
        <taxon>Caliciales</taxon>
        <taxon>Physciaceae</taxon>
        <taxon>Heterodermia</taxon>
    </lineage>
</organism>
<evidence type="ECO:0000259" key="3">
    <source>
        <dbReference type="Pfam" id="PF09995"/>
    </source>
</evidence>
<dbReference type="PANTHER" id="PTHR37539">
    <property type="entry name" value="SECRETED PROTEIN-RELATED"/>
    <property type="match status" value="1"/>
</dbReference>
<keyword evidence="2" id="KW-0812">Transmembrane</keyword>
<evidence type="ECO:0000313" key="5">
    <source>
        <dbReference type="Proteomes" id="UP000664521"/>
    </source>
</evidence>
<name>A0A8H3G209_9LECA</name>
<evidence type="ECO:0000313" key="4">
    <source>
        <dbReference type="EMBL" id="CAF9931671.1"/>
    </source>
</evidence>
<dbReference type="InterPro" id="IPR018713">
    <property type="entry name" value="MPAB/Lcp_cat_dom"/>
</dbReference>
<dbReference type="Pfam" id="PF09995">
    <property type="entry name" value="MPAB_Lcp_cat"/>
    <property type="match status" value="1"/>
</dbReference>
<dbReference type="EMBL" id="CAJPDS010000060">
    <property type="protein sequence ID" value="CAF9931671.1"/>
    <property type="molecule type" value="Genomic_DNA"/>
</dbReference>
<dbReference type="AlphaFoldDB" id="A0A8H3G209"/>
<evidence type="ECO:0000256" key="2">
    <source>
        <dbReference type="SAM" id="Phobius"/>
    </source>
</evidence>
<dbReference type="GO" id="GO:0016491">
    <property type="term" value="F:oxidoreductase activity"/>
    <property type="evidence" value="ECO:0007669"/>
    <property type="project" value="InterPro"/>
</dbReference>
<dbReference type="PANTHER" id="PTHR37539:SF1">
    <property type="entry name" value="ER-BOUND OXYGENASE MPAB_MPAB'_RUBBER OXYGENASE CATALYTIC DOMAIN-CONTAINING PROTEIN"/>
    <property type="match status" value="1"/>
</dbReference>
<dbReference type="OrthoDB" id="6361347at2759"/>
<accession>A0A8H3G209</accession>
<protein>
    <recommendedName>
        <fullName evidence="3">ER-bound oxygenase mpaB/mpaB'/Rubber oxygenase catalytic domain-containing protein</fullName>
    </recommendedName>
</protein>
<reference evidence="4" key="1">
    <citation type="submission" date="2021-03" db="EMBL/GenBank/DDBJ databases">
        <authorList>
            <person name="Tagirdzhanova G."/>
        </authorList>
    </citation>
    <scope>NUCLEOTIDE SEQUENCE</scope>
</reference>
<keyword evidence="2" id="KW-1133">Transmembrane helix</keyword>
<keyword evidence="2" id="KW-0472">Membrane</keyword>
<dbReference type="Proteomes" id="UP000664521">
    <property type="component" value="Unassembled WGS sequence"/>
</dbReference>
<keyword evidence="5" id="KW-1185">Reference proteome</keyword>
<comment type="caution">
    <text evidence="4">The sequence shown here is derived from an EMBL/GenBank/DDBJ whole genome shotgun (WGS) entry which is preliminary data.</text>
</comment>
<sequence length="469" mass="53020">MAWPNPFRRRNEDTRYRWGYTFQLTKEHLTPEQTHPLKYSYDILGEKALEKLDALSPSSQSFVSRQVPQVEETPNEKQSASTENLKENKTVLATKRDLYVLLRDNAHTESVLDELWTEANAVPPWVDWDRVARGQDVFYRYGGPALTGLAFQSLLGGLGANRVVEVLARTGGFSTRVARHRLFETTQLILQVTQSLQSIQPGGAGHASALRVRLLHAAVRRRIMRLAQARPDYYDVGKFGVPINDLDCIATIGTFSATLIWVSLPRQGIFVTKQEAADYIHLWRYVAYLMGTPSSFFETPEKAKSIMEILLLYEVNPSDTSRILANNVIQCLMAQPPSFASKSFLEVNSRWLNGNELCDSLGLGRPGVYYWCLMGDRRKIKALRKIFWAVIVESKSGLGAETTFDFKYVPDFSKMTQMEDREESGLKHPGVERRNLQAFVLGCGFLAVCGYVGLRVTGSLFSAMRNWVI</sequence>
<dbReference type="InterPro" id="IPR037473">
    <property type="entry name" value="Lcp-like"/>
</dbReference>
<feature type="domain" description="ER-bound oxygenase mpaB/mpaB'/Rubber oxygenase catalytic" evidence="3">
    <location>
        <begin position="140"/>
        <end position="365"/>
    </location>
</feature>
<evidence type="ECO:0000256" key="1">
    <source>
        <dbReference type="SAM" id="MobiDB-lite"/>
    </source>
</evidence>